<gene>
    <name evidence="3" type="ORF">GFH32_03585</name>
</gene>
<evidence type="ECO:0000256" key="2">
    <source>
        <dbReference type="SAM" id="SignalP"/>
    </source>
</evidence>
<dbReference type="Proteomes" id="UP000326921">
    <property type="component" value="Chromosome"/>
</dbReference>
<evidence type="ECO:0000313" key="4">
    <source>
        <dbReference type="Proteomes" id="UP000326921"/>
    </source>
</evidence>
<dbReference type="SUPFAM" id="SSF69318">
    <property type="entry name" value="Integrin alpha N-terminal domain"/>
    <property type="match status" value="1"/>
</dbReference>
<dbReference type="Gene3D" id="2.130.10.130">
    <property type="entry name" value="Integrin alpha, N-terminal"/>
    <property type="match status" value="2"/>
</dbReference>
<evidence type="ECO:0000313" key="3">
    <source>
        <dbReference type="EMBL" id="QGA25457.1"/>
    </source>
</evidence>
<dbReference type="KEGG" id="sphe:GFH32_03585"/>
<evidence type="ECO:0000256" key="1">
    <source>
        <dbReference type="ARBA" id="ARBA00022729"/>
    </source>
</evidence>
<protein>
    <submittedName>
        <fullName evidence="3">VCBS repeat-containing protein</fullName>
    </submittedName>
</protein>
<keyword evidence="4" id="KW-1185">Reference proteome</keyword>
<keyword evidence="1 2" id="KW-0732">Signal</keyword>
<organism evidence="3 4">
    <name type="scientific">Sphingobacterium zhuxiongii</name>
    <dbReference type="NCBI Taxonomy" id="2662364"/>
    <lineage>
        <taxon>Bacteria</taxon>
        <taxon>Pseudomonadati</taxon>
        <taxon>Bacteroidota</taxon>
        <taxon>Sphingobacteriia</taxon>
        <taxon>Sphingobacteriales</taxon>
        <taxon>Sphingobacteriaceae</taxon>
        <taxon>Sphingobacterium</taxon>
    </lineage>
</organism>
<dbReference type="EMBL" id="CP045652">
    <property type="protein sequence ID" value="QGA25457.1"/>
    <property type="molecule type" value="Genomic_DNA"/>
</dbReference>
<feature type="chain" id="PRO_5024955342" evidence="2">
    <location>
        <begin position="23"/>
        <end position="403"/>
    </location>
</feature>
<accession>A0A5Q0Q5Z3</accession>
<dbReference type="InterPro" id="IPR013517">
    <property type="entry name" value="FG-GAP"/>
</dbReference>
<dbReference type="PANTHER" id="PTHR46580:SF4">
    <property type="entry name" value="ATP_GTP-BINDING PROTEIN"/>
    <property type="match status" value="1"/>
</dbReference>
<feature type="signal peptide" evidence="2">
    <location>
        <begin position="1"/>
        <end position="22"/>
    </location>
</feature>
<name>A0A5Q0Q5Z3_9SPHI</name>
<dbReference type="InterPro" id="IPR028994">
    <property type="entry name" value="Integrin_alpha_N"/>
</dbReference>
<reference evidence="3 4" key="1">
    <citation type="submission" date="2019-10" db="EMBL/GenBank/DDBJ databases">
        <authorList>
            <person name="Dong K."/>
        </authorList>
    </citation>
    <scope>NUCLEOTIDE SEQUENCE [LARGE SCALE GENOMIC DNA]</scope>
    <source>
        <strain evidence="4">dk4302</strain>
    </source>
</reference>
<dbReference type="PANTHER" id="PTHR46580">
    <property type="entry name" value="SENSOR KINASE-RELATED"/>
    <property type="match status" value="1"/>
</dbReference>
<dbReference type="AlphaFoldDB" id="A0A5Q0Q5Z3"/>
<dbReference type="RefSeq" id="WP_153509778.1">
    <property type="nucleotide sequence ID" value="NZ_CP045652.1"/>
</dbReference>
<sequence>MNMSKISPVFLFILFFCFNCSAQPAENESTYFIDLTESNMPIDSNTHALDVALADIDRDGWLDIVLALEKEPNRYYRNLGNGKFQWIKNVFKNASHDSEHVRVGDLDGDGFMDVLFVAEDDQNHEYYLGNGDGTFRDVSDRLLAKSEGNGLAIGDVNNDGLLDVVIGNTGESPKNFLWLNSNETPGKFNNSSPGDLPNHHDLTQSVLLVDVDNDGDLDIVLGNERPPSRLYFNDGKGKFKEEEGKLAQSVDLHSRQVIAVDANADGLIDLFFANLTSNGGKRERDPRGRLFINKGRGLFVDETEQRIPAYDFSTYAAAAIDFDRDGDMDIILSAIKIPPFEAFQMQALRNNGKGVYEFATADVIPKITVERAWGIGVGDVNGDGKEDLVVGAWGGQVRLLLAK</sequence>
<dbReference type="Pfam" id="PF13517">
    <property type="entry name" value="FG-GAP_3"/>
    <property type="match status" value="4"/>
</dbReference>
<proteinExistence type="predicted"/>